<feature type="region of interest" description="Disordered" evidence="1">
    <location>
        <begin position="32"/>
        <end position="115"/>
    </location>
</feature>
<reference evidence="2" key="1">
    <citation type="submission" date="2021-01" db="EMBL/GenBank/DDBJ databases">
        <title>Whole genome shotgun sequence of Rugosimonospora africana NBRC 104875.</title>
        <authorList>
            <person name="Komaki H."/>
            <person name="Tamura T."/>
        </authorList>
    </citation>
    <scope>NUCLEOTIDE SEQUENCE</scope>
    <source>
        <strain evidence="2">NBRC 104875</strain>
    </source>
</reference>
<gene>
    <name evidence="2" type="ORF">Raf01_07800</name>
</gene>
<accession>A0A8J3QN47</accession>
<evidence type="ECO:0000256" key="1">
    <source>
        <dbReference type="SAM" id="MobiDB-lite"/>
    </source>
</evidence>
<comment type="caution">
    <text evidence="2">The sequence shown here is derived from an EMBL/GenBank/DDBJ whole genome shotgun (WGS) entry which is preliminary data.</text>
</comment>
<dbReference type="AlphaFoldDB" id="A0A8J3QN47"/>
<dbReference type="Proteomes" id="UP000642748">
    <property type="component" value="Unassembled WGS sequence"/>
</dbReference>
<organism evidence="2 3">
    <name type="scientific">Rugosimonospora africana</name>
    <dbReference type="NCBI Taxonomy" id="556532"/>
    <lineage>
        <taxon>Bacteria</taxon>
        <taxon>Bacillati</taxon>
        <taxon>Actinomycetota</taxon>
        <taxon>Actinomycetes</taxon>
        <taxon>Micromonosporales</taxon>
        <taxon>Micromonosporaceae</taxon>
        <taxon>Rugosimonospora</taxon>
    </lineage>
</organism>
<dbReference type="EMBL" id="BONZ01000009">
    <property type="protein sequence ID" value="GIH12608.1"/>
    <property type="molecule type" value="Genomic_DNA"/>
</dbReference>
<protein>
    <submittedName>
        <fullName evidence="2">Uncharacterized protein</fullName>
    </submittedName>
</protein>
<feature type="compositionally biased region" description="Acidic residues" evidence="1">
    <location>
        <begin position="81"/>
        <end position="95"/>
    </location>
</feature>
<proteinExistence type="predicted"/>
<sequence length="115" mass="11642">MYLAGLHHEVDLVVRDQTAEALGDATQFEFQLRSPLSKGAGTPRRLPDHYRGGGAGPASAEPPGPPDLWAGRSSGPAPEGQEAEGDGTAEPEELGTADADGATEAVPEPTAGGIG</sequence>
<evidence type="ECO:0000313" key="2">
    <source>
        <dbReference type="EMBL" id="GIH12608.1"/>
    </source>
</evidence>
<name>A0A8J3QN47_9ACTN</name>
<evidence type="ECO:0000313" key="3">
    <source>
        <dbReference type="Proteomes" id="UP000642748"/>
    </source>
</evidence>
<keyword evidence="3" id="KW-1185">Reference proteome</keyword>